<accession>A0A367XG24</accession>
<gene>
    <name evidence="2" type="ORF">TH25_06005</name>
</gene>
<dbReference type="Proteomes" id="UP000252517">
    <property type="component" value="Unassembled WGS sequence"/>
</dbReference>
<keyword evidence="1" id="KW-0812">Transmembrane</keyword>
<proteinExistence type="predicted"/>
<dbReference type="EMBL" id="JPWH01000003">
    <property type="protein sequence ID" value="RCK52587.1"/>
    <property type="molecule type" value="Genomic_DNA"/>
</dbReference>
<reference evidence="2 3" key="1">
    <citation type="submission" date="2014-07" db="EMBL/GenBank/DDBJ databases">
        <title>Draft genome sequence of Thalassospira profundimaris S25-3-2.</title>
        <authorList>
            <person name="Lai Q."/>
            <person name="Shao Z."/>
        </authorList>
    </citation>
    <scope>NUCLEOTIDE SEQUENCE [LARGE SCALE GENOMIC DNA]</scope>
    <source>
        <strain evidence="2 3">S25-3-2</strain>
    </source>
</reference>
<name>A0A367XG24_9PROT</name>
<feature type="transmembrane region" description="Helical" evidence="1">
    <location>
        <begin position="6"/>
        <end position="24"/>
    </location>
</feature>
<evidence type="ECO:0000313" key="2">
    <source>
        <dbReference type="EMBL" id="RCK52587.1"/>
    </source>
</evidence>
<dbReference type="RefSeq" id="WP_114087460.1">
    <property type="nucleotide sequence ID" value="NZ_JPWH01000003.1"/>
</dbReference>
<keyword evidence="1" id="KW-0472">Membrane</keyword>
<comment type="caution">
    <text evidence="2">The sequence shown here is derived from an EMBL/GenBank/DDBJ whole genome shotgun (WGS) entry which is preliminary data.</text>
</comment>
<evidence type="ECO:0000256" key="1">
    <source>
        <dbReference type="SAM" id="Phobius"/>
    </source>
</evidence>
<feature type="transmembrane region" description="Helical" evidence="1">
    <location>
        <begin position="45"/>
        <end position="68"/>
    </location>
</feature>
<evidence type="ECO:0000313" key="3">
    <source>
        <dbReference type="Proteomes" id="UP000252517"/>
    </source>
</evidence>
<protein>
    <submittedName>
        <fullName evidence="2">Uncharacterized protein</fullName>
    </submittedName>
</protein>
<organism evidence="2 3">
    <name type="scientific">Thalassospira profundimaris</name>
    <dbReference type="NCBI Taxonomy" id="502049"/>
    <lineage>
        <taxon>Bacteria</taxon>
        <taxon>Pseudomonadati</taxon>
        <taxon>Pseudomonadota</taxon>
        <taxon>Alphaproteobacteria</taxon>
        <taxon>Rhodospirillales</taxon>
        <taxon>Thalassospiraceae</taxon>
        <taxon>Thalassospira</taxon>
    </lineage>
</organism>
<dbReference type="AlphaFoldDB" id="A0A367XG24"/>
<sequence length="76" mass="8695">METNQFWGMVLIVVGAAVALIIAMKSRRPFRYRHDGSDLKRNQNFLGKPLNMLVLVIAVVIFILGLLWRNPATRPF</sequence>
<keyword evidence="1" id="KW-1133">Transmembrane helix</keyword>